<evidence type="ECO:0000313" key="2">
    <source>
        <dbReference type="Proteomes" id="UP000003494"/>
    </source>
</evidence>
<organism evidence="1 2">
    <name type="scientific">Shuttleworthella satelles DSM 14600</name>
    <dbReference type="NCBI Taxonomy" id="626523"/>
    <lineage>
        <taxon>Bacteria</taxon>
        <taxon>Bacillati</taxon>
        <taxon>Bacillota</taxon>
        <taxon>Clostridia</taxon>
        <taxon>Lachnospirales</taxon>
        <taxon>Lachnospiraceae</taxon>
        <taxon>Shuttleworthella</taxon>
    </lineage>
</organism>
<keyword evidence="2" id="KW-1185">Reference proteome</keyword>
<reference evidence="1" key="1">
    <citation type="submission" date="2009-04" db="EMBL/GenBank/DDBJ databases">
        <authorList>
            <person name="Weinstock G."/>
            <person name="Sodergren E."/>
            <person name="Clifton S."/>
            <person name="Fulton L."/>
            <person name="Fulton B."/>
            <person name="Courtney L."/>
            <person name="Fronick C."/>
            <person name="Harrison M."/>
            <person name="Strong C."/>
            <person name="Farmer C."/>
            <person name="Delahaunty K."/>
            <person name="Markovic C."/>
            <person name="Hall O."/>
            <person name="Minx P."/>
            <person name="Tomlinson C."/>
            <person name="Mitreva M."/>
            <person name="Nelson J."/>
            <person name="Hou S."/>
            <person name="Wollam A."/>
            <person name="Pepin K.H."/>
            <person name="Johnson M."/>
            <person name="Bhonagiri V."/>
            <person name="Nash W.E."/>
            <person name="Warren W."/>
            <person name="Chinwalla A."/>
            <person name="Mardis E.R."/>
            <person name="Wilson R.K."/>
        </authorList>
    </citation>
    <scope>NUCLEOTIDE SEQUENCE [LARGE SCALE GENOMIC DNA]</scope>
    <source>
        <strain evidence="1">DSM 14600</strain>
    </source>
</reference>
<proteinExistence type="predicted"/>
<dbReference type="Proteomes" id="UP000003494">
    <property type="component" value="Unassembled WGS sequence"/>
</dbReference>
<dbReference type="STRING" id="626523.GCWU000342_00257"/>
<accession>C4G8G1</accession>
<comment type="caution">
    <text evidence="1">The sequence shown here is derived from an EMBL/GenBank/DDBJ whole genome shotgun (WGS) entry which is preliminary data.</text>
</comment>
<dbReference type="HOGENOM" id="CLU_2345119_0_0_9"/>
<sequence length="97" mass="11387">MERALQALVLSQYRLKVFQDHRFSIKPVVLFKAAKIADSKDFVADFKEKFLLQLKTEAVPATIFVDDNDYKIWGLHFFNQENRMKKFDSEFAVLIGK</sequence>
<evidence type="ECO:0000313" key="1">
    <source>
        <dbReference type="EMBL" id="EEP28908.1"/>
    </source>
</evidence>
<dbReference type="EMBL" id="ACIP02000001">
    <property type="protein sequence ID" value="EEP28908.1"/>
    <property type="molecule type" value="Genomic_DNA"/>
</dbReference>
<dbReference type="AlphaFoldDB" id="C4G8G1"/>
<gene>
    <name evidence="1" type="ORF">GCWU000342_00257</name>
</gene>
<protein>
    <submittedName>
        <fullName evidence="1">Uncharacterized protein</fullName>
    </submittedName>
</protein>
<name>C4G8G1_9FIRM</name>